<protein>
    <submittedName>
        <fullName evidence="1">Uncharacterized protein</fullName>
    </submittedName>
</protein>
<proteinExistence type="predicted"/>
<sequence>MTMKMDFNKIIKLLLLGIFVLVLMFNLGKQCAIYDLKHKATSEVFKL</sequence>
<dbReference type="AlphaFoldDB" id="A0A543G3G9"/>
<dbReference type="EMBL" id="VFPJ01000001">
    <property type="protein sequence ID" value="TQM40621.1"/>
    <property type="molecule type" value="Genomic_DNA"/>
</dbReference>
<dbReference type="Proteomes" id="UP000320773">
    <property type="component" value="Unassembled WGS sequence"/>
</dbReference>
<gene>
    <name evidence="1" type="ORF">BC670_1520</name>
</gene>
<evidence type="ECO:0000313" key="1">
    <source>
        <dbReference type="EMBL" id="TQM40621.1"/>
    </source>
</evidence>
<comment type="caution">
    <text evidence="1">The sequence shown here is derived from an EMBL/GenBank/DDBJ whole genome shotgun (WGS) entry which is preliminary data.</text>
</comment>
<organism evidence="1 2">
    <name type="scientific">Flavobacterium branchiophilum</name>
    <dbReference type="NCBI Taxonomy" id="55197"/>
    <lineage>
        <taxon>Bacteria</taxon>
        <taxon>Pseudomonadati</taxon>
        <taxon>Bacteroidota</taxon>
        <taxon>Flavobacteriia</taxon>
        <taxon>Flavobacteriales</taxon>
        <taxon>Flavobacteriaceae</taxon>
        <taxon>Flavobacterium</taxon>
    </lineage>
</organism>
<reference evidence="1 2" key="1">
    <citation type="submission" date="2019-06" db="EMBL/GenBank/DDBJ databases">
        <title>Genomic Encyclopedia of Archaeal and Bacterial Type Strains, Phase II (KMG-II): from individual species to whole genera.</title>
        <authorList>
            <person name="Goeker M."/>
        </authorList>
    </citation>
    <scope>NUCLEOTIDE SEQUENCE [LARGE SCALE GENOMIC DNA]</scope>
    <source>
        <strain evidence="1 2">DSM 24789</strain>
    </source>
</reference>
<evidence type="ECO:0000313" key="2">
    <source>
        <dbReference type="Proteomes" id="UP000320773"/>
    </source>
</evidence>
<name>A0A543G3G9_9FLAO</name>
<accession>A0A543G3G9</accession>